<dbReference type="InterPro" id="IPR035093">
    <property type="entry name" value="RelE/ParE_toxin_dom_sf"/>
</dbReference>
<comment type="caution">
    <text evidence="2">The sequence shown here is derived from an EMBL/GenBank/DDBJ whole genome shotgun (WGS) entry which is preliminary data.</text>
</comment>
<protein>
    <submittedName>
        <fullName evidence="2">ParE toxin of type II toxin-antitoxin system, parDE</fullName>
    </submittedName>
</protein>
<dbReference type="Pfam" id="PF05016">
    <property type="entry name" value="ParE_toxin"/>
    <property type="match status" value="1"/>
</dbReference>
<dbReference type="Proteomes" id="UP000288892">
    <property type="component" value="Unassembled WGS sequence"/>
</dbReference>
<proteinExistence type="predicted"/>
<evidence type="ECO:0000313" key="2">
    <source>
        <dbReference type="EMBL" id="RWX51240.1"/>
    </source>
</evidence>
<keyword evidence="3" id="KW-1185">Reference proteome</keyword>
<dbReference type="InterPro" id="IPR007712">
    <property type="entry name" value="RelE/ParE_toxin"/>
</dbReference>
<dbReference type="Gene3D" id="3.30.2310.20">
    <property type="entry name" value="RelE-like"/>
    <property type="match status" value="1"/>
</dbReference>
<reference evidence="2 3" key="1">
    <citation type="submission" date="2017-01" db="EMBL/GenBank/DDBJ databases">
        <title>The cable genome- insights into the physiology and evolution of filamentous bacteria capable of sulfide oxidation via long distance electron transfer.</title>
        <authorList>
            <person name="Schreiber L."/>
            <person name="Bjerg J.T."/>
            <person name="Boggild A."/>
            <person name="Van De Vossenberg J."/>
            <person name="Meysman F."/>
            <person name="Nielsen L.P."/>
            <person name="Schramm A."/>
            <person name="Kjeldsen K.U."/>
        </authorList>
    </citation>
    <scope>NUCLEOTIDE SEQUENCE [LARGE SCALE GENOMIC DNA]</scope>
    <source>
        <strain evidence="2">A5</strain>
    </source>
</reference>
<dbReference type="AlphaFoldDB" id="A0A444JDR6"/>
<sequence length="97" mass="11180">MGISILPQAEQEFSEAVDWYNDKCPGLGYEFAAEVAATLERISNFPEAWPKISRRARRCMTSKFPFGVICQVRKDSILVLALMHMKRDPTSWQERVE</sequence>
<name>A0A444JDR6_9BACT</name>
<evidence type="ECO:0000313" key="3">
    <source>
        <dbReference type="Proteomes" id="UP000288892"/>
    </source>
</evidence>
<gene>
    <name evidence="2" type="ORF">VU01_11786</name>
</gene>
<evidence type="ECO:0000256" key="1">
    <source>
        <dbReference type="ARBA" id="ARBA00022649"/>
    </source>
</evidence>
<accession>A0A444JDR6</accession>
<keyword evidence="1" id="KW-1277">Toxin-antitoxin system</keyword>
<organism evidence="2 3">
    <name type="scientific">Candidatus Electrothrix marina</name>
    <dbReference type="NCBI Taxonomy" id="1859130"/>
    <lineage>
        <taxon>Bacteria</taxon>
        <taxon>Pseudomonadati</taxon>
        <taxon>Thermodesulfobacteriota</taxon>
        <taxon>Desulfobulbia</taxon>
        <taxon>Desulfobulbales</taxon>
        <taxon>Desulfobulbaceae</taxon>
        <taxon>Candidatus Electrothrix</taxon>
    </lineage>
</organism>
<dbReference type="EMBL" id="MTKS01000178">
    <property type="protein sequence ID" value="RWX51240.1"/>
    <property type="molecule type" value="Genomic_DNA"/>
</dbReference>